<accession>A0A1Z4C445</accession>
<protein>
    <submittedName>
        <fullName evidence="1">Uncharacterized protein</fullName>
    </submittedName>
</protein>
<sequence length="125" mass="13913">MAKQKSIVVDVRSAVIQVSGSLYPVNQIAGIKSITVRPSSWWKRLFVKTRYAILMKTVGDGYFVLVVTLEEAKIEELFFKIRDAIDAQTSGNFTYVSEVRMTGDIVNQSGNFAVGFNKGEIDLSN</sequence>
<name>A0A1Z4C445_9GAMM</name>
<keyword evidence="2" id="KW-1185">Reference proteome</keyword>
<reference evidence="1 2" key="1">
    <citation type="submission" date="2017-06" db="EMBL/GenBank/DDBJ databases">
        <title>Genome Sequencing of the methanotroph Methylovulum psychrotolerants str. HV10-M2 isolated from a high-altitude environment.</title>
        <authorList>
            <person name="Mateos-Rivera A."/>
        </authorList>
    </citation>
    <scope>NUCLEOTIDE SEQUENCE [LARGE SCALE GENOMIC DNA]</scope>
    <source>
        <strain evidence="1 2">HV10_M2</strain>
    </source>
</reference>
<dbReference type="EMBL" id="CP022129">
    <property type="protein sequence ID" value="ASF48278.1"/>
    <property type="molecule type" value="Genomic_DNA"/>
</dbReference>
<dbReference type="KEGG" id="mpsy:CEK71_20650"/>
<gene>
    <name evidence="1" type="ORF">CEK71_20650</name>
</gene>
<dbReference type="AlphaFoldDB" id="A0A1Z4C445"/>
<organism evidence="1 2">
    <name type="scientific">Methylovulum psychrotolerans</name>
    <dbReference type="NCBI Taxonomy" id="1704499"/>
    <lineage>
        <taxon>Bacteria</taxon>
        <taxon>Pseudomonadati</taxon>
        <taxon>Pseudomonadota</taxon>
        <taxon>Gammaproteobacteria</taxon>
        <taxon>Methylococcales</taxon>
        <taxon>Methylococcaceae</taxon>
        <taxon>Methylovulum</taxon>
    </lineage>
</organism>
<dbReference type="RefSeq" id="WP_088621148.1">
    <property type="nucleotide sequence ID" value="NZ_CP022129.1"/>
</dbReference>
<dbReference type="Proteomes" id="UP000197019">
    <property type="component" value="Chromosome"/>
</dbReference>
<proteinExistence type="predicted"/>
<evidence type="ECO:0000313" key="1">
    <source>
        <dbReference type="EMBL" id="ASF48278.1"/>
    </source>
</evidence>
<evidence type="ECO:0000313" key="2">
    <source>
        <dbReference type="Proteomes" id="UP000197019"/>
    </source>
</evidence>